<reference evidence="1" key="1">
    <citation type="submission" date="2021-03" db="EMBL/GenBank/DDBJ databases">
        <title>Acanthopleuribacteraceae sp. M133.</title>
        <authorList>
            <person name="Wang G."/>
        </authorList>
    </citation>
    <scope>NUCLEOTIDE SEQUENCE</scope>
    <source>
        <strain evidence="1">M133</strain>
    </source>
</reference>
<keyword evidence="2" id="KW-1185">Reference proteome</keyword>
<dbReference type="Proteomes" id="UP000663929">
    <property type="component" value="Chromosome"/>
</dbReference>
<dbReference type="RefSeq" id="WP_237383349.1">
    <property type="nucleotide sequence ID" value="NZ_CP071793.1"/>
</dbReference>
<protein>
    <submittedName>
        <fullName evidence="1">Uncharacterized protein</fullName>
    </submittedName>
</protein>
<evidence type="ECO:0000313" key="2">
    <source>
        <dbReference type="Proteomes" id="UP000663929"/>
    </source>
</evidence>
<dbReference type="EMBL" id="CP071793">
    <property type="protein sequence ID" value="QTD53248.1"/>
    <property type="molecule type" value="Genomic_DNA"/>
</dbReference>
<accession>A0A8A4TVQ7</accession>
<sequence length="257" mass="28792">MSLSVQVLAFLWLATYPPNHGHQCPQSEYLQPSLEQEKLLFTLDISQRTLGKLSQDLETLRQTPHNAALNVEVGLDYLTIANSENFTFLARAVEHFEIARLEHPSEATLLMYLGLATGSQALDMAPSVMKRLKLARQGFKYMDQAVAKAPNCVYLRMLRGTAQLLAHPVLRRAAALKEDADRVKAFMGSPEFERLPDFQKAKYHLFLGSFLGRDKKEDGEARQHWEQALLLAKESHVGREAASRLAGSHESVGYSGD</sequence>
<dbReference type="KEGG" id="scor:J3U87_12400"/>
<gene>
    <name evidence="1" type="ORF">J3U87_12400</name>
</gene>
<proteinExistence type="predicted"/>
<evidence type="ECO:0000313" key="1">
    <source>
        <dbReference type="EMBL" id="QTD53248.1"/>
    </source>
</evidence>
<dbReference type="AlphaFoldDB" id="A0A8A4TVQ7"/>
<organism evidence="1 2">
    <name type="scientific">Sulfidibacter corallicola</name>
    <dbReference type="NCBI Taxonomy" id="2818388"/>
    <lineage>
        <taxon>Bacteria</taxon>
        <taxon>Pseudomonadati</taxon>
        <taxon>Acidobacteriota</taxon>
        <taxon>Holophagae</taxon>
        <taxon>Acanthopleuribacterales</taxon>
        <taxon>Acanthopleuribacteraceae</taxon>
        <taxon>Sulfidibacter</taxon>
    </lineage>
</organism>
<name>A0A8A4TVQ7_SULCO</name>